<name>A0AAD1L968_CITBR</name>
<sequence>MLACTNALKRDEQGNRRYLFWQNDAGGRRLLWCPHFFAVSALDALAALRIMPIADDFSLVATWAKLTTISGEIR</sequence>
<protein>
    <submittedName>
        <fullName evidence="1">Uncharacterized protein</fullName>
    </submittedName>
</protein>
<proteinExistence type="predicted"/>
<reference evidence="1" key="1">
    <citation type="submission" date="2022-07" db="EMBL/GenBank/DDBJ databases">
        <title>Complete genome sequence of carbapenem-resistant Citrobacter spp. in Japan.</title>
        <authorList>
            <person name="Maehana S."/>
            <person name="Suzuki M."/>
            <person name="Kitasato H."/>
        </authorList>
    </citation>
    <scope>NUCLEOTIDE SEQUENCE</scope>
    <source>
        <strain evidence="1">KAM621</strain>
    </source>
</reference>
<accession>A0AAD1L968</accession>
<dbReference type="Proteomes" id="UP001058317">
    <property type="component" value="Chromosome"/>
</dbReference>
<dbReference type="EMBL" id="AP026382">
    <property type="protein sequence ID" value="BDN99676.1"/>
    <property type="molecule type" value="Genomic_DNA"/>
</dbReference>
<gene>
    <name evidence="1" type="ORF">KAM621c_47810</name>
</gene>
<evidence type="ECO:0000313" key="1">
    <source>
        <dbReference type="EMBL" id="BDN99676.1"/>
    </source>
</evidence>
<organism evidence="1 2">
    <name type="scientific">Citrobacter braakii</name>
    <dbReference type="NCBI Taxonomy" id="57706"/>
    <lineage>
        <taxon>Bacteria</taxon>
        <taxon>Pseudomonadati</taxon>
        <taxon>Pseudomonadota</taxon>
        <taxon>Gammaproteobacteria</taxon>
        <taxon>Enterobacterales</taxon>
        <taxon>Enterobacteriaceae</taxon>
        <taxon>Citrobacter</taxon>
        <taxon>Citrobacter freundii complex</taxon>
    </lineage>
</organism>
<dbReference type="AlphaFoldDB" id="A0AAD1L968"/>
<evidence type="ECO:0000313" key="2">
    <source>
        <dbReference type="Proteomes" id="UP001058317"/>
    </source>
</evidence>